<sequence>MRGLGQQGGRGGDEPADGLGDGDDQIRDQRDDDGHAGTPVRTGPPGLLGRVTNSCGHHIARPSIASYIRHPFRHVPYGVRRATVRTSDLCTTALTSARYE</sequence>
<dbReference type="AlphaFoldDB" id="A0A917X9L5"/>
<evidence type="ECO:0000313" key="2">
    <source>
        <dbReference type="EMBL" id="GGM97607.1"/>
    </source>
</evidence>
<keyword evidence="3" id="KW-1185">Reference proteome</keyword>
<protein>
    <submittedName>
        <fullName evidence="2">Uncharacterized protein</fullName>
    </submittedName>
</protein>
<comment type="caution">
    <text evidence="2">The sequence shown here is derived from an EMBL/GenBank/DDBJ whole genome shotgun (WGS) entry which is preliminary data.</text>
</comment>
<gene>
    <name evidence="2" type="ORF">GCM10011578_018030</name>
</gene>
<reference evidence="2" key="2">
    <citation type="submission" date="2020-09" db="EMBL/GenBank/DDBJ databases">
        <authorList>
            <person name="Sun Q."/>
            <person name="Zhou Y."/>
        </authorList>
    </citation>
    <scope>NUCLEOTIDE SEQUENCE</scope>
    <source>
        <strain evidence="2">CGMCC 4.7110</strain>
    </source>
</reference>
<accession>A0A917X9L5</accession>
<dbReference type="Proteomes" id="UP000653411">
    <property type="component" value="Unassembled WGS sequence"/>
</dbReference>
<organism evidence="2 3">
    <name type="scientific">Streptomyces fuscichromogenes</name>
    <dbReference type="NCBI Taxonomy" id="1324013"/>
    <lineage>
        <taxon>Bacteria</taxon>
        <taxon>Bacillati</taxon>
        <taxon>Actinomycetota</taxon>
        <taxon>Actinomycetes</taxon>
        <taxon>Kitasatosporales</taxon>
        <taxon>Streptomycetaceae</taxon>
        <taxon>Streptomyces</taxon>
    </lineage>
</organism>
<feature type="compositionally biased region" description="Acidic residues" evidence="1">
    <location>
        <begin position="14"/>
        <end position="23"/>
    </location>
</feature>
<name>A0A917X9L5_9ACTN</name>
<feature type="compositionally biased region" description="Basic and acidic residues" evidence="1">
    <location>
        <begin position="24"/>
        <end position="35"/>
    </location>
</feature>
<dbReference type="EMBL" id="BMML01000003">
    <property type="protein sequence ID" value="GGM97607.1"/>
    <property type="molecule type" value="Genomic_DNA"/>
</dbReference>
<feature type="compositionally biased region" description="Gly residues" evidence="1">
    <location>
        <begin position="1"/>
        <end position="10"/>
    </location>
</feature>
<reference evidence="2" key="1">
    <citation type="journal article" date="2014" name="Int. J. Syst. Evol. Microbiol.">
        <title>Complete genome sequence of Corynebacterium casei LMG S-19264T (=DSM 44701T), isolated from a smear-ripened cheese.</title>
        <authorList>
            <consortium name="US DOE Joint Genome Institute (JGI-PGF)"/>
            <person name="Walter F."/>
            <person name="Albersmeier A."/>
            <person name="Kalinowski J."/>
            <person name="Ruckert C."/>
        </authorList>
    </citation>
    <scope>NUCLEOTIDE SEQUENCE</scope>
    <source>
        <strain evidence="2">CGMCC 4.7110</strain>
    </source>
</reference>
<evidence type="ECO:0000313" key="3">
    <source>
        <dbReference type="Proteomes" id="UP000653411"/>
    </source>
</evidence>
<evidence type="ECO:0000256" key="1">
    <source>
        <dbReference type="SAM" id="MobiDB-lite"/>
    </source>
</evidence>
<feature type="region of interest" description="Disordered" evidence="1">
    <location>
        <begin position="1"/>
        <end position="49"/>
    </location>
</feature>
<proteinExistence type="predicted"/>